<evidence type="ECO:0000313" key="2">
    <source>
        <dbReference type="Proteomes" id="UP001299970"/>
    </source>
</evidence>
<reference evidence="1 2" key="1">
    <citation type="submission" date="2022-03" db="EMBL/GenBank/DDBJ databases">
        <title>Pseudonocardia alaer sp. nov., a novel actinomycete isolated from reed forest soil.</title>
        <authorList>
            <person name="Wang L."/>
        </authorList>
    </citation>
    <scope>NUCLEOTIDE SEQUENCE [LARGE SCALE GENOMIC DNA]</scope>
    <source>
        <strain evidence="1 2">Y-16303</strain>
    </source>
</reference>
<proteinExistence type="predicted"/>
<evidence type="ECO:0000313" key="1">
    <source>
        <dbReference type="EMBL" id="MCH6167395.1"/>
    </source>
</evidence>
<comment type="caution">
    <text evidence="1">The sequence shown here is derived from an EMBL/GenBank/DDBJ whole genome shotgun (WGS) entry which is preliminary data.</text>
</comment>
<accession>A0ABS9TFS9</accession>
<dbReference type="Proteomes" id="UP001299970">
    <property type="component" value="Unassembled WGS sequence"/>
</dbReference>
<sequence>MNEHTTSVPAADRKPLNNRWPCGCGADAGWAGHPRDLPFLRIDDVHHARYEQQASKDLATFVLVSRAWIDLGACYVGIRVWRVRRARAHYMQEPLGQVPAAEVVEAGKQFSSAALENPSPQQPSR</sequence>
<protein>
    <submittedName>
        <fullName evidence="1">Uncharacterized protein</fullName>
    </submittedName>
</protein>
<keyword evidence="2" id="KW-1185">Reference proteome</keyword>
<dbReference type="EMBL" id="JAKXMK010000013">
    <property type="protein sequence ID" value="MCH6167395.1"/>
    <property type="molecule type" value="Genomic_DNA"/>
</dbReference>
<gene>
    <name evidence="1" type="ORF">MMF94_17050</name>
</gene>
<name>A0ABS9TFS9_9PSEU</name>
<organism evidence="1 2">
    <name type="scientific">Pseudonocardia alaniniphila</name>
    <dbReference type="NCBI Taxonomy" id="75291"/>
    <lineage>
        <taxon>Bacteria</taxon>
        <taxon>Bacillati</taxon>
        <taxon>Actinomycetota</taxon>
        <taxon>Actinomycetes</taxon>
        <taxon>Pseudonocardiales</taxon>
        <taxon>Pseudonocardiaceae</taxon>
        <taxon>Pseudonocardia</taxon>
    </lineage>
</organism>
<dbReference type="RefSeq" id="WP_241037757.1">
    <property type="nucleotide sequence ID" value="NZ_BAAAJF010000005.1"/>
</dbReference>